<dbReference type="EMBL" id="BAAANK010000002">
    <property type="protein sequence ID" value="GAA1825972.1"/>
    <property type="molecule type" value="Genomic_DNA"/>
</dbReference>
<gene>
    <name evidence="6" type="ORF">GCM10009750_06530</name>
</gene>
<dbReference type="PANTHER" id="PTHR30055">
    <property type="entry name" value="HTH-TYPE TRANSCRIPTIONAL REGULATOR RUTR"/>
    <property type="match status" value="1"/>
</dbReference>
<organism evidence="6 7">
    <name type="scientific">Agromyces salentinus</name>
    <dbReference type="NCBI Taxonomy" id="269421"/>
    <lineage>
        <taxon>Bacteria</taxon>
        <taxon>Bacillati</taxon>
        <taxon>Actinomycetota</taxon>
        <taxon>Actinomycetes</taxon>
        <taxon>Micrococcales</taxon>
        <taxon>Microbacteriaceae</taxon>
        <taxon>Agromyces</taxon>
    </lineage>
</organism>
<keyword evidence="3" id="KW-0804">Transcription</keyword>
<dbReference type="InterPro" id="IPR009057">
    <property type="entry name" value="Homeodomain-like_sf"/>
</dbReference>
<dbReference type="InterPro" id="IPR001647">
    <property type="entry name" value="HTH_TetR"/>
</dbReference>
<name>A0ABN2MH96_9MICO</name>
<keyword evidence="1" id="KW-0805">Transcription regulation</keyword>
<dbReference type="InterPro" id="IPR036271">
    <property type="entry name" value="Tet_transcr_reg_TetR-rel_C_sf"/>
</dbReference>
<protein>
    <recommendedName>
        <fullName evidence="5">HTH tetR-type domain-containing protein</fullName>
    </recommendedName>
</protein>
<dbReference type="InterPro" id="IPR050109">
    <property type="entry name" value="HTH-type_TetR-like_transc_reg"/>
</dbReference>
<keyword evidence="7" id="KW-1185">Reference proteome</keyword>
<feature type="DNA-binding region" description="H-T-H motif" evidence="4">
    <location>
        <begin position="31"/>
        <end position="50"/>
    </location>
</feature>
<comment type="caution">
    <text evidence="6">The sequence shown here is derived from an EMBL/GenBank/DDBJ whole genome shotgun (WGS) entry which is preliminary data.</text>
</comment>
<evidence type="ECO:0000259" key="5">
    <source>
        <dbReference type="PROSITE" id="PS50977"/>
    </source>
</evidence>
<evidence type="ECO:0000313" key="7">
    <source>
        <dbReference type="Proteomes" id="UP001501746"/>
    </source>
</evidence>
<keyword evidence="2 4" id="KW-0238">DNA-binding</keyword>
<dbReference type="InterPro" id="IPR004111">
    <property type="entry name" value="Repressor_TetR_C"/>
</dbReference>
<dbReference type="PANTHER" id="PTHR30055:SF151">
    <property type="entry name" value="TRANSCRIPTIONAL REGULATORY PROTEIN"/>
    <property type="match status" value="1"/>
</dbReference>
<sequence>MKPGPRRSISQADIVDAAFEIFEEKGGDAVSIRGVAARLGLTPTAMYTYFTSKNALQRAMVEQVFSGVDLAAAGDPSLPWRARVQRLAADLRSRFAEHPGAIVLVASGPLDGRQAMSFGETLLAGFTSEGMPLADAARATAAVRAYVLGAITLDASDSGVDTDAADAPSALWTEATQHPLTEAARLLAADASSDPFASGLDRLLDGFGAAAAAN</sequence>
<feature type="domain" description="HTH tetR-type" evidence="5">
    <location>
        <begin position="8"/>
        <end position="68"/>
    </location>
</feature>
<proteinExistence type="predicted"/>
<dbReference type="PRINTS" id="PR00455">
    <property type="entry name" value="HTHTETR"/>
</dbReference>
<accession>A0ABN2MH96</accession>
<evidence type="ECO:0000256" key="2">
    <source>
        <dbReference type="ARBA" id="ARBA00023125"/>
    </source>
</evidence>
<dbReference type="RefSeq" id="WP_157428990.1">
    <property type="nucleotide sequence ID" value="NZ_BAAANK010000002.1"/>
</dbReference>
<dbReference type="Gene3D" id="1.10.357.10">
    <property type="entry name" value="Tetracycline Repressor, domain 2"/>
    <property type="match status" value="1"/>
</dbReference>
<evidence type="ECO:0000313" key="6">
    <source>
        <dbReference type="EMBL" id="GAA1825972.1"/>
    </source>
</evidence>
<evidence type="ECO:0000256" key="1">
    <source>
        <dbReference type="ARBA" id="ARBA00023015"/>
    </source>
</evidence>
<dbReference type="PROSITE" id="PS50977">
    <property type="entry name" value="HTH_TETR_2"/>
    <property type="match status" value="1"/>
</dbReference>
<dbReference type="Pfam" id="PF00440">
    <property type="entry name" value="TetR_N"/>
    <property type="match status" value="1"/>
</dbReference>
<dbReference type="SUPFAM" id="SSF48498">
    <property type="entry name" value="Tetracyclin repressor-like, C-terminal domain"/>
    <property type="match status" value="1"/>
</dbReference>
<dbReference type="Proteomes" id="UP001501746">
    <property type="component" value="Unassembled WGS sequence"/>
</dbReference>
<evidence type="ECO:0000256" key="3">
    <source>
        <dbReference type="ARBA" id="ARBA00023163"/>
    </source>
</evidence>
<dbReference type="SUPFAM" id="SSF46689">
    <property type="entry name" value="Homeodomain-like"/>
    <property type="match status" value="1"/>
</dbReference>
<evidence type="ECO:0000256" key="4">
    <source>
        <dbReference type="PROSITE-ProRule" id="PRU00335"/>
    </source>
</evidence>
<reference evidence="6 7" key="1">
    <citation type="journal article" date="2019" name="Int. J. Syst. Evol. Microbiol.">
        <title>The Global Catalogue of Microorganisms (GCM) 10K type strain sequencing project: providing services to taxonomists for standard genome sequencing and annotation.</title>
        <authorList>
            <consortium name="The Broad Institute Genomics Platform"/>
            <consortium name="The Broad Institute Genome Sequencing Center for Infectious Disease"/>
            <person name="Wu L."/>
            <person name="Ma J."/>
        </authorList>
    </citation>
    <scope>NUCLEOTIDE SEQUENCE [LARGE SCALE GENOMIC DNA]</scope>
    <source>
        <strain evidence="6 7">JCM 14323</strain>
    </source>
</reference>
<dbReference type="Pfam" id="PF02909">
    <property type="entry name" value="TetR_C_1"/>
    <property type="match status" value="1"/>
</dbReference>